<organism evidence="2 3">
    <name type="scientific">Bradyrhizobium agreste</name>
    <dbReference type="NCBI Taxonomy" id="2751811"/>
    <lineage>
        <taxon>Bacteria</taxon>
        <taxon>Pseudomonadati</taxon>
        <taxon>Pseudomonadota</taxon>
        <taxon>Alphaproteobacteria</taxon>
        <taxon>Hyphomicrobiales</taxon>
        <taxon>Nitrobacteraceae</taxon>
        <taxon>Bradyrhizobium</taxon>
    </lineage>
</organism>
<feature type="compositionally biased region" description="Polar residues" evidence="1">
    <location>
        <begin position="161"/>
        <end position="173"/>
    </location>
</feature>
<dbReference type="EMBL" id="JACCHP010000005">
    <property type="protein sequence ID" value="MBH5397885.1"/>
    <property type="molecule type" value="Genomic_DNA"/>
</dbReference>
<protein>
    <submittedName>
        <fullName evidence="2">Uncharacterized protein</fullName>
    </submittedName>
</protein>
<accession>A0ABS0PL97</accession>
<sequence length="195" mass="21163">MKAIALQQAEVALGQAKSAVHAMDTATKLTEIELAWSDLLTAAQRVYSKLEQGAKGEPESYRWWSEMRHARRTKPILRYTHHARNADLHGLEPITDREPASVALGVGPGAWRFDGTLGPGGTLQVTALGGQDPQKSKFVELKAASVRLVPVWDRGDKYDPPTSSDGQPISPSSAAHEVLTRLTAIVEDASKLPVH</sequence>
<dbReference type="RefSeq" id="WP_197959244.1">
    <property type="nucleotide sequence ID" value="NZ_JACCHP010000005.1"/>
</dbReference>
<reference evidence="2 3" key="1">
    <citation type="submission" date="2020-07" db="EMBL/GenBank/DDBJ databases">
        <title>Bradyrhizobium diversity isolated from nodules of indigenous legumes of Western Australia.</title>
        <authorList>
            <person name="Klepa M.S."/>
        </authorList>
    </citation>
    <scope>NUCLEOTIDE SEQUENCE [LARGE SCALE GENOMIC DNA]</scope>
    <source>
        <strain evidence="2 3">CNPSo 4010</strain>
    </source>
</reference>
<feature type="region of interest" description="Disordered" evidence="1">
    <location>
        <begin position="153"/>
        <end position="174"/>
    </location>
</feature>
<evidence type="ECO:0000313" key="3">
    <source>
        <dbReference type="Proteomes" id="UP000807370"/>
    </source>
</evidence>
<name>A0ABS0PL97_9BRAD</name>
<keyword evidence="3" id="KW-1185">Reference proteome</keyword>
<comment type="caution">
    <text evidence="2">The sequence shown here is derived from an EMBL/GenBank/DDBJ whole genome shotgun (WGS) entry which is preliminary data.</text>
</comment>
<evidence type="ECO:0000313" key="2">
    <source>
        <dbReference type="EMBL" id="MBH5397885.1"/>
    </source>
</evidence>
<gene>
    <name evidence="2" type="ORF">HZZ13_08780</name>
</gene>
<evidence type="ECO:0000256" key="1">
    <source>
        <dbReference type="SAM" id="MobiDB-lite"/>
    </source>
</evidence>
<proteinExistence type="predicted"/>
<dbReference type="Proteomes" id="UP000807370">
    <property type="component" value="Unassembled WGS sequence"/>
</dbReference>